<dbReference type="Pfam" id="PF08281">
    <property type="entry name" value="Sigma70_r4_2"/>
    <property type="match status" value="1"/>
</dbReference>
<dbReference type="Gene3D" id="1.10.10.10">
    <property type="entry name" value="Winged helix-like DNA-binding domain superfamily/Winged helix DNA-binding domain"/>
    <property type="match status" value="1"/>
</dbReference>
<dbReference type="GO" id="GO:0016987">
    <property type="term" value="F:sigma factor activity"/>
    <property type="evidence" value="ECO:0007669"/>
    <property type="project" value="InterPro"/>
</dbReference>
<dbReference type="RefSeq" id="WP_097383967.1">
    <property type="nucleotide sequence ID" value="NZ_CP023741.1"/>
</dbReference>
<dbReference type="InterPro" id="IPR013249">
    <property type="entry name" value="RNA_pol_sigma70_r4_t2"/>
</dbReference>
<organism evidence="2 3">
    <name type="scientific">Sphingobium yanoikuyae</name>
    <name type="common">Sphingomonas yanoikuyae</name>
    <dbReference type="NCBI Taxonomy" id="13690"/>
    <lineage>
        <taxon>Bacteria</taxon>
        <taxon>Pseudomonadati</taxon>
        <taxon>Pseudomonadota</taxon>
        <taxon>Alphaproteobacteria</taxon>
        <taxon>Sphingomonadales</taxon>
        <taxon>Sphingomonadaceae</taxon>
        <taxon>Sphingobium</taxon>
    </lineage>
</organism>
<dbReference type="AlphaFoldDB" id="A0A291N0G8"/>
<dbReference type="InterPro" id="IPR036388">
    <property type="entry name" value="WH-like_DNA-bd_sf"/>
</dbReference>
<dbReference type="GeneID" id="57777789"/>
<sequence>MIDHCLIPLLRQIRSHLEHKRLSTHADRALVARINQVITTRRNTQNLPPAGPIERAARRQIASIADLSIDPGERQLRAHGAGIEIRCWYLVRQGARDRSQEEAANGNGPANPAWAKLPTLTRHILYLSRRQGFDGSEIAFILGLSRRTVRAHLRRALIALGSCKAPPP</sequence>
<proteinExistence type="predicted"/>
<dbReference type="Proteomes" id="UP000219422">
    <property type="component" value="Chromosome"/>
</dbReference>
<feature type="domain" description="RNA polymerase sigma factor 70 region 4 type 2" evidence="1">
    <location>
        <begin position="115"/>
        <end position="160"/>
    </location>
</feature>
<evidence type="ECO:0000313" key="3">
    <source>
        <dbReference type="Proteomes" id="UP000219422"/>
    </source>
</evidence>
<reference evidence="2 3" key="1">
    <citation type="submission" date="2017-10" db="EMBL/GenBank/DDBJ databases">
        <title>Sphingobium yanoikuyae S72.</title>
        <authorList>
            <person name="Sanchez E."/>
            <person name="Bustos P."/>
            <person name="Mendoza P."/>
            <person name="Guo X."/>
            <person name="Mendoza A."/>
        </authorList>
    </citation>
    <scope>NUCLEOTIDE SEQUENCE [LARGE SCALE GENOMIC DNA]</scope>
    <source>
        <strain evidence="2 3">S72</strain>
    </source>
</reference>
<dbReference type="InterPro" id="IPR013324">
    <property type="entry name" value="RNA_pol_sigma_r3/r4-like"/>
</dbReference>
<dbReference type="GO" id="GO:0003677">
    <property type="term" value="F:DNA binding"/>
    <property type="evidence" value="ECO:0007669"/>
    <property type="project" value="InterPro"/>
</dbReference>
<dbReference type="EMBL" id="CP023741">
    <property type="protein sequence ID" value="ATI80843.1"/>
    <property type="molecule type" value="Genomic_DNA"/>
</dbReference>
<dbReference type="GO" id="GO:0006352">
    <property type="term" value="P:DNA-templated transcription initiation"/>
    <property type="evidence" value="ECO:0007669"/>
    <property type="project" value="InterPro"/>
</dbReference>
<gene>
    <name evidence="2" type="ORF">A6768_13210</name>
</gene>
<evidence type="ECO:0000313" key="2">
    <source>
        <dbReference type="EMBL" id="ATI80843.1"/>
    </source>
</evidence>
<accession>A0A291N0G8</accession>
<dbReference type="SUPFAM" id="SSF88659">
    <property type="entry name" value="Sigma3 and sigma4 domains of RNA polymerase sigma factors"/>
    <property type="match status" value="1"/>
</dbReference>
<evidence type="ECO:0000259" key="1">
    <source>
        <dbReference type="Pfam" id="PF08281"/>
    </source>
</evidence>
<protein>
    <recommendedName>
        <fullName evidence="1">RNA polymerase sigma factor 70 region 4 type 2 domain-containing protein</fullName>
    </recommendedName>
</protein>
<dbReference type="KEGG" id="sya:A6768_13210"/>
<name>A0A291N0G8_SPHYA</name>